<keyword evidence="8" id="KW-1185">Reference proteome</keyword>
<dbReference type="PANTHER" id="PTHR46577:SF1">
    <property type="entry name" value="HTH-TYPE TRANSCRIPTIONAL REGULATORY PROTEIN GABR"/>
    <property type="match status" value="1"/>
</dbReference>
<evidence type="ECO:0000256" key="5">
    <source>
        <dbReference type="ARBA" id="ARBA00023163"/>
    </source>
</evidence>
<keyword evidence="4" id="KW-0238">DNA-binding</keyword>
<protein>
    <submittedName>
        <fullName evidence="7">PLP-dependent aminotransferase family protein</fullName>
    </submittedName>
</protein>
<dbReference type="PRINTS" id="PR00035">
    <property type="entry name" value="HTHGNTR"/>
</dbReference>
<evidence type="ECO:0000313" key="7">
    <source>
        <dbReference type="EMBL" id="MBZ5707908.1"/>
    </source>
</evidence>
<evidence type="ECO:0000256" key="2">
    <source>
        <dbReference type="ARBA" id="ARBA00022898"/>
    </source>
</evidence>
<evidence type="ECO:0000256" key="1">
    <source>
        <dbReference type="ARBA" id="ARBA00005384"/>
    </source>
</evidence>
<dbReference type="Pfam" id="PF00155">
    <property type="entry name" value="Aminotran_1_2"/>
    <property type="match status" value="1"/>
</dbReference>
<evidence type="ECO:0000313" key="8">
    <source>
        <dbReference type="Proteomes" id="UP001139031"/>
    </source>
</evidence>
<keyword evidence="2" id="KW-0663">Pyridoxal phosphate</keyword>
<dbReference type="PROSITE" id="PS50949">
    <property type="entry name" value="HTH_GNTR"/>
    <property type="match status" value="1"/>
</dbReference>
<evidence type="ECO:0000256" key="4">
    <source>
        <dbReference type="ARBA" id="ARBA00023125"/>
    </source>
</evidence>
<dbReference type="GO" id="GO:0008483">
    <property type="term" value="F:transaminase activity"/>
    <property type="evidence" value="ECO:0007669"/>
    <property type="project" value="UniProtKB-KW"/>
</dbReference>
<organism evidence="7 8">
    <name type="scientific">Nannocystis pusilla</name>
    <dbReference type="NCBI Taxonomy" id="889268"/>
    <lineage>
        <taxon>Bacteria</taxon>
        <taxon>Pseudomonadati</taxon>
        <taxon>Myxococcota</taxon>
        <taxon>Polyangia</taxon>
        <taxon>Nannocystales</taxon>
        <taxon>Nannocystaceae</taxon>
        <taxon>Nannocystis</taxon>
    </lineage>
</organism>
<keyword evidence="7" id="KW-0032">Aminotransferase</keyword>
<dbReference type="InterPro" id="IPR036388">
    <property type="entry name" value="WH-like_DNA-bd_sf"/>
</dbReference>
<sequence>MSARPVRPWQIAVDLDPSGDLPLFVQIAHAVSADIRRGRLRPGDPLPGSRKLAEDLGVHRNTVLAAYRELESEGWIDSARARGTFVSRTLPEPTPRRAGQALRTGVPARPAFDLAPGPEGYFPLPRAPGLLTLPGGVPDVRLVPAASLARAYRRALARPDLLGYGDPRGLDELRRALADMLAATRGLACGPDDLIVTRGSQMALSLVARALLRPGDVVTVEDPGYRPAWEALRLTGARLVPIATDASGLDVDALAALLAREPVRAVYITPHHQYPTTVTLAAGRRLQLLALARAHRLAILEDDYDHEFHYEGRPVLPLASGDAAGSVVYIGTLSKVLAPGLRIGYLVAPQPLLERVVAVRSYTDLNGDRTLEAAAAELLVSGEVGRHIRRARRTYQARRDALVDALTHRLGDVLRVTPPSGGMALWARVHRVDPTAWARAAQGRGVAFQVGRQFSFEQRPLPHVRLGFAGLDERGLGEAVRRMSLALADLRKQRSDDC</sequence>
<dbReference type="InterPro" id="IPR051446">
    <property type="entry name" value="HTH_trans_reg/aminotransferase"/>
</dbReference>
<reference evidence="7" key="1">
    <citation type="submission" date="2021-08" db="EMBL/GenBank/DDBJ databases">
        <authorList>
            <person name="Stevens D.C."/>
        </authorList>
    </citation>
    <scope>NUCLEOTIDE SEQUENCE</scope>
    <source>
        <strain evidence="7">DSM 53165</strain>
    </source>
</reference>
<dbReference type="SUPFAM" id="SSF53383">
    <property type="entry name" value="PLP-dependent transferases"/>
    <property type="match status" value="1"/>
</dbReference>
<dbReference type="RefSeq" id="WP_224189670.1">
    <property type="nucleotide sequence ID" value="NZ_JAIRAU010000001.1"/>
</dbReference>
<dbReference type="CDD" id="cd07377">
    <property type="entry name" value="WHTH_GntR"/>
    <property type="match status" value="1"/>
</dbReference>
<dbReference type="SUPFAM" id="SSF46785">
    <property type="entry name" value="Winged helix' DNA-binding domain"/>
    <property type="match status" value="1"/>
</dbReference>
<keyword evidence="5" id="KW-0804">Transcription</keyword>
<dbReference type="Proteomes" id="UP001139031">
    <property type="component" value="Unassembled WGS sequence"/>
</dbReference>
<evidence type="ECO:0000259" key="6">
    <source>
        <dbReference type="PROSITE" id="PS50949"/>
    </source>
</evidence>
<dbReference type="EMBL" id="JAIRAU010000001">
    <property type="protein sequence ID" value="MBZ5707908.1"/>
    <property type="molecule type" value="Genomic_DNA"/>
</dbReference>
<dbReference type="Pfam" id="PF00392">
    <property type="entry name" value="GntR"/>
    <property type="match status" value="1"/>
</dbReference>
<dbReference type="InterPro" id="IPR004839">
    <property type="entry name" value="Aminotransferase_I/II_large"/>
</dbReference>
<feature type="domain" description="HTH gntR-type" evidence="6">
    <location>
        <begin position="21"/>
        <end position="89"/>
    </location>
</feature>
<dbReference type="InterPro" id="IPR000524">
    <property type="entry name" value="Tscrpt_reg_HTH_GntR"/>
</dbReference>
<dbReference type="CDD" id="cd00609">
    <property type="entry name" value="AAT_like"/>
    <property type="match status" value="1"/>
</dbReference>
<proteinExistence type="inferred from homology"/>
<comment type="similarity">
    <text evidence="1">In the C-terminal section; belongs to the class-I pyridoxal-phosphate-dependent aminotransferase family.</text>
</comment>
<evidence type="ECO:0000256" key="3">
    <source>
        <dbReference type="ARBA" id="ARBA00023015"/>
    </source>
</evidence>
<comment type="caution">
    <text evidence="7">The sequence shown here is derived from an EMBL/GenBank/DDBJ whole genome shotgun (WGS) entry which is preliminary data.</text>
</comment>
<dbReference type="Gene3D" id="3.40.640.10">
    <property type="entry name" value="Type I PLP-dependent aspartate aminotransferase-like (Major domain)"/>
    <property type="match status" value="1"/>
</dbReference>
<keyword evidence="3" id="KW-0805">Transcription regulation</keyword>
<dbReference type="InterPro" id="IPR015424">
    <property type="entry name" value="PyrdxlP-dep_Trfase"/>
</dbReference>
<dbReference type="InterPro" id="IPR036390">
    <property type="entry name" value="WH_DNA-bd_sf"/>
</dbReference>
<keyword evidence="7" id="KW-0808">Transferase</keyword>
<dbReference type="InterPro" id="IPR015421">
    <property type="entry name" value="PyrdxlP-dep_Trfase_major"/>
</dbReference>
<gene>
    <name evidence="7" type="ORF">K7C98_01460</name>
</gene>
<accession>A0ABS7TI59</accession>
<dbReference type="Gene3D" id="1.10.10.10">
    <property type="entry name" value="Winged helix-like DNA-binding domain superfamily/Winged helix DNA-binding domain"/>
    <property type="match status" value="1"/>
</dbReference>
<dbReference type="PANTHER" id="PTHR46577">
    <property type="entry name" value="HTH-TYPE TRANSCRIPTIONAL REGULATORY PROTEIN GABR"/>
    <property type="match status" value="1"/>
</dbReference>
<name>A0ABS7TI59_9BACT</name>
<dbReference type="SMART" id="SM00345">
    <property type="entry name" value="HTH_GNTR"/>
    <property type="match status" value="1"/>
</dbReference>